<dbReference type="RefSeq" id="WP_052376292.1">
    <property type="nucleotide sequence ID" value="NZ_JAPVER010000020.1"/>
</dbReference>
<evidence type="ECO:0000313" key="6">
    <source>
        <dbReference type="Proteomes" id="UP001068021"/>
    </source>
</evidence>
<evidence type="ECO:0000313" key="5">
    <source>
        <dbReference type="EMBL" id="MCZ3373338.1"/>
    </source>
</evidence>
<dbReference type="EMBL" id="JAPVES010000030">
    <property type="protein sequence ID" value="MCZ3373338.1"/>
    <property type="molecule type" value="Genomic_DNA"/>
</dbReference>
<dbReference type="GO" id="GO:0052592">
    <property type="term" value="F:oxidoreductase activity, acting on CH or CH2 groups, with an iron-sulfur protein as acceptor"/>
    <property type="evidence" value="ECO:0007669"/>
    <property type="project" value="TreeGrafter"/>
</dbReference>
<evidence type="ECO:0000256" key="2">
    <source>
        <dbReference type="ARBA" id="ARBA00023014"/>
    </source>
</evidence>
<keyword evidence="1" id="KW-0408">Iron</keyword>
<name>A0A9E5DM88_9EURY</name>
<sequence length="431" mass="49166">MSNNTIYQVVKDNLCTGCGTCISLCPVEAIVLTKEPHKGIYIPKINEKKCNNCSICFRICPGHEVNFKELNLKIFGKKSENSLIGNYIECYAGHTTNYELGYDCASGGLITQILIFALENEIINGALITKMNEDNPLEPECFIARTKEEIIKGSKSKYCPVPANIALKEILKSDEEEKFAVVGLPCHIHGVRKAELIYKKLEKKIIIHLGIWCSVTCNFLGTEFILKKYGIHKEEVVQLSYRGKGWPGGMSLKLKNGKEIFISQEEYWNDDFSSFISSRCKVCCDASAELADISFGDYRGKKVILDNNIGKSGIIVRNDIGKDILNKMQLANELTIFKTDCKDISHLQYYFYFKKSIRACFLIFTVLNKRIPDYNYDFTKPKLTDYIFQVSLYLRALMASKSYLWKLLIIYNKSYNFILDTVINYKNKSNS</sequence>
<evidence type="ECO:0000259" key="3">
    <source>
        <dbReference type="PROSITE" id="PS51379"/>
    </source>
</evidence>
<dbReference type="InterPro" id="IPR017896">
    <property type="entry name" value="4Fe4S_Fe-S-bd"/>
</dbReference>
<keyword evidence="2" id="KW-0411">Iron-sulfur</keyword>
<protein>
    <submittedName>
        <fullName evidence="4">Coenzyme F420 hydrogenase/dehydrogenase, beta subunit C-terminal domain</fullName>
    </submittedName>
</protein>
<accession>A0A9E5DM88</accession>
<dbReference type="PROSITE" id="PS51379">
    <property type="entry name" value="4FE4S_FER_2"/>
    <property type="match status" value="2"/>
</dbReference>
<proteinExistence type="predicted"/>
<dbReference type="InterPro" id="IPR017900">
    <property type="entry name" value="4Fe4S_Fe_S_CS"/>
</dbReference>
<dbReference type="Pfam" id="PF12838">
    <property type="entry name" value="Fer4_7"/>
    <property type="match status" value="1"/>
</dbReference>
<dbReference type="Pfam" id="PF04432">
    <property type="entry name" value="FrhB_FdhB_C"/>
    <property type="match status" value="1"/>
</dbReference>
<gene>
    <name evidence="5" type="ORF">O3H35_11895</name>
    <name evidence="4" type="ORF">O3H54_16595</name>
</gene>
<keyword evidence="6" id="KW-1185">Reference proteome</keyword>
<dbReference type="Proteomes" id="UP001068021">
    <property type="component" value="Unassembled WGS sequence"/>
</dbReference>
<dbReference type="PANTHER" id="PTHR31332:SF0">
    <property type="entry name" value="7-HYDROXYMETHYL CHLOROPHYLL A REDUCTASE, CHLOROPLASTIC"/>
    <property type="match status" value="1"/>
</dbReference>
<dbReference type="InterPro" id="IPR007525">
    <property type="entry name" value="FrhB_FdhB_C"/>
</dbReference>
<dbReference type="SUPFAM" id="SSF54862">
    <property type="entry name" value="4Fe-4S ferredoxins"/>
    <property type="match status" value="1"/>
</dbReference>
<reference evidence="4" key="1">
    <citation type="submission" date="2022-12" db="EMBL/GenBank/DDBJ databases">
        <title>Reclassification of two methanogenic archaea species isolated from the Kolyma lowland permafrost.</title>
        <authorList>
            <person name="Trubitsyn V.E."/>
            <person name="Rivkina E.M."/>
            <person name="Shcherbakova V.A."/>
        </authorList>
    </citation>
    <scope>NUCLEOTIDE SEQUENCE</scope>
    <source>
        <strain evidence="4">M2</strain>
        <strain evidence="5">MK4</strain>
    </source>
</reference>
<organism evidence="4 6">
    <name type="scientific">Methanobacterium veterum</name>
    <dbReference type="NCBI Taxonomy" id="408577"/>
    <lineage>
        <taxon>Archaea</taxon>
        <taxon>Methanobacteriati</taxon>
        <taxon>Methanobacteriota</taxon>
        <taxon>Methanomada group</taxon>
        <taxon>Methanobacteria</taxon>
        <taxon>Methanobacteriales</taxon>
        <taxon>Methanobacteriaceae</taxon>
        <taxon>Methanobacterium</taxon>
    </lineage>
</organism>
<dbReference type="AlphaFoldDB" id="A0A9E5DM88"/>
<dbReference type="Gene3D" id="3.30.70.20">
    <property type="match status" value="1"/>
</dbReference>
<dbReference type="Proteomes" id="UP001074446">
    <property type="component" value="Unassembled WGS sequence"/>
</dbReference>
<dbReference type="Pfam" id="PF04422">
    <property type="entry name" value="FrhB_FdhB_N"/>
    <property type="match status" value="1"/>
</dbReference>
<dbReference type="GO" id="GO:0051536">
    <property type="term" value="F:iron-sulfur cluster binding"/>
    <property type="evidence" value="ECO:0007669"/>
    <property type="project" value="UniProtKB-KW"/>
</dbReference>
<dbReference type="InterPro" id="IPR007516">
    <property type="entry name" value="Co_F420_Hydgase/DH_bsu_N"/>
</dbReference>
<dbReference type="PROSITE" id="PS00198">
    <property type="entry name" value="4FE4S_FER_1"/>
    <property type="match status" value="2"/>
</dbReference>
<evidence type="ECO:0000256" key="1">
    <source>
        <dbReference type="ARBA" id="ARBA00023004"/>
    </source>
</evidence>
<feature type="domain" description="4Fe-4S ferredoxin-type" evidence="3">
    <location>
        <begin position="6"/>
        <end position="35"/>
    </location>
</feature>
<feature type="domain" description="4Fe-4S ferredoxin-type" evidence="3">
    <location>
        <begin position="41"/>
        <end position="70"/>
    </location>
</feature>
<evidence type="ECO:0000313" key="4">
    <source>
        <dbReference type="EMBL" id="MCZ3367514.1"/>
    </source>
</evidence>
<dbReference type="InterPro" id="IPR045220">
    <property type="entry name" value="FRHB/FDHB/HCAR-like"/>
</dbReference>
<comment type="caution">
    <text evidence="4">The sequence shown here is derived from an EMBL/GenBank/DDBJ whole genome shotgun (WGS) entry which is preliminary data.</text>
</comment>
<dbReference type="PANTHER" id="PTHR31332">
    <property type="entry name" value="7-HYDROXYMETHYL CHLOROPHYLL A REDUCTASE, CHLOROPLASTIC"/>
    <property type="match status" value="1"/>
</dbReference>
<keyword evidence="2" id="KW-0479">Metal-binding</keyword>
<dbReference type="EMBL" id="JAPVER010000020">
    <property type="protein sequence ID" value="MCZ3367514.1"/>
    <property type="molecule type" value="Genomic_DNA"/>
</dbReference>